<evidence type="ECO:0000256" key="2">
    <source>
        <dbReference type="ARBA" id="ARBA00023125"/>
    </source>
</evidence>
<keyword evidence="2" id="KW-0238">DNA-binding</keyword>
<dbReference type="SMART" id="SM00342">
    <property type="entry name" value="HTH_ARAC"/>
    <property type="match status" value="1"/>
</dbReference>
<accession>A0ABU1R6D7</accession>
<evidence type="ECO:0000259" key="4">
    <source>
        <dbReference type="PROSITE" id="PS01124"/>
    </source>
</evidence>
<dbReference type="PRINTS" id="PR00032">
    <property type="entry name" value="HTHARAC"/>
</dbReference>
<dbReference type="RefSeq" id="WP_309991639.1">
    <property type="nucleotide sequence ID" value="NZ_JAVDTI010000008.1"/>
</dbReference>
<gene>
    <name evidence="5" type="ORF">J2W84_006013</name>
</gene>
<dbReference type="Pfam" id="PF12833">
    <property type="entry name" value="HTH_18"/>
    <property type="match status" value="1"/>
</dbReference>
<dbReference type="SUPFAM" id="SSF46689">
    <property type="entry name" value="Homeodomain-like"/>
    <property type="match status" value="1"/>
</dbReference>
<keyword evidence="1" id="KW-0805">Transcription regulation</keyword>
<proteinExistence type="predicted"/>
<organism evidence="5 6">
    <name type="scientific">Dyadobacter fermentans</name>
    <dbReference type="NCBI Taxonomy" id="94254"/>
    <lineage>
        <taxon>Bacteria</taxon>
        <taxon>Pseudomonadati</taxon>
        <taxon>Bacteroidota</taxon>
        <taxon>Cytophagia</taxon>
        <taxon>Cytophagales</taxon>
        <taxon>Spirosomataceae</taxon>
        <taxon>Dyadobacter</taxon>
    </lineage>
</organism>
<dbReference type="Gene3D" id="1.10.10.60">
    <property type="entry name" value="Homeodomain-like"/>
    <property type="match status" value="2"/>
</dbReference>
<sequence>MKVFDDLTHYNKYLNLSNPMHPLMDSRICKQAIPNFPAQSTEIQVNLFKVAFKKNFSGDIRYGSGKYKTENGLMLFSEPGQVVSWDTLTFWDGYAFVFHPDLIKKNPIAGQISRYKYFSYEIDDALFLTAEEEETITWLFTRIHTELLEKQADANVDVILSLLNVVLTYAETYYERQFRDHQAPARTIISKIKQLLQEHYNNLSEPVHGVPTVSALASKLNLSPNYLTDLVRQETGKNTITLIHDYVIEQAEILLTQTDMNVQDVAYQLGFDNAPYFSRLFKKSKGKSPLETRNQGKV</sequence>
<dbReference type="PANTHER" id="PTHR43280">
    <property type="entry name" value="ARAC-FAMILY TRANSCRIPTIONAL REGULATOR"/>
    <property type="match status" value="1"/>
</dbReference>
<reference evidence="5 6" key="1">
    <citation type="submission" date="2023-07" db="EMBL/GenBank/DDBJ databases">
        <title>Sorghum-associated microbial communities from plants grown in Nebraska, USA.</title>
        <authorList>
            <person name="Schachtman D."/>
        </authorList>
    </citation>
    <scope>NUCLEOTIDE SEQUENCE [LARGE SCALE GENOMIC DNA]</scope>
    <source>
        <strain evidence="5 6">BE57</strain>
    </source>
</reference>
<evidence type="ECO:0000256" key="3">
    <source>
        <dbReference type="ARBA" id="ARBA00023163"/>
    </source>
</evidence>
<name>A0ABU1R6D7_9BACT</name>
<dbReference type="Proteomes" id="UP001264980">
    <property type="component" value="Unassembled WGS sequence"/>
</dbReference>
<comment type="caution">
    <text evidence="5">The sequence shown here is derived from an EMBL/GenBank/DDBJ whole genome shotgun (WGS) entry which is preliminary data.</text>
</comment>
<evidence type="ECO:0000256" key="1">
    <source>
        <dbReference type="ARBA" id="ARBA00023015"/>
    </source>
</evidence>
<keyword evidence="3" id="KW-0804">Transcription</keyword>
<evidence type="ECO:0000313" key="5">
    <source>
        <dbReference type="EMBL" id="MDR6808948.1"/>
    </source>
</evidence>
<protein>
    <submittedName>
        <fullName evidence="5">AraC-like DNA-binding protein</fullName>
    </submittedName>
</protein>
<dbReference type="EMBL" id="JAVDTI010000008">
    <property type="protein sequence ID" value="MDR6808948.1"/>
    <property type="molecule type" value="Genomic_DNA"/>
</dbReference>
<dbReference type="InterPro" id="IPR018060">
    <property type="entry name" value="HTH_AraC"/>
</dbReference>
<keyword evidence="6" id="KW-1185">Reference proteome</keyword>
<dbReference type="PROSITE" id="PS01124">
    <property type="entry name" value="HTH_ARAC_FAMILY_2"/>
    <property type="match status" value="1"/>
</dbReference>
<feature type="domain" description="HTH araC/xylS-type" evidence="4">
    <location>
        <begin position="190"/>
        <end position="295"/>
    </location>
</feature>
<dbReference type="PANTHER" id="PTHR43280:SF32">
    <property type="entry name" value="TRANSCRIPTIONAL REGULATORY PROTEIN"/>
    <property type="match status" value="1"/>
</dbReference>
<evidence type="ECO:0000313" key="6">
    <source>
        <dbReference type="Proteomes" id="UP001264980"/>
    </source>
</evidence>
<dbReference type="InterPro" id="IPR009057">
    <property type="entry name" value="Homeodomain-like_sf"/>
</dbReference>
<dbReference type="InterPro" id="IPR020449">
    <property type="entry name" value="Tscrpt_reg_AraC-type_HTH"/>
</dbReference>